<name>A0ACB0FFC8_RANTA</name>
<dbReference type="EMBL" id="OX596090">
    <property type="protein sequence ID" value="CAI9711785.1"/>
    <property type="molecule type" value="Genomic_DNA"/>
</dbReference>
<evidence type="ECO:0000313" key="2">
    <source>
        <dbReference type="Proteomes" id="UP001162501"/>
    </source>
</evidence>
<evidence type="ECO:0000313" key="1">
    <source>
        <dbReference type="EMBL" id="CAI9711785.1"/>
    </source>
</evidence>
<reference evidence="1" key="1">
    <citation type="submission" date="2023-05" db="EMBL/GenBank/DDBJ databases">
        <authorList>
            <consortium name="ELIXIR-Norway"/>
        </authorList>
    </citation>
    <scope>NUCLEOTIDE SEQUENCE</scope>
</reference>
<dbReference type="Proteomes" id="UP001162501">
    <property type="component" value="Chromosome 6"/>
</dbReference>
<proteinExistence type="predicted"/>
<sequence>MHNLTPPPLAAPKSGAFPGGSSTHRRTTSRLSKGKEGDRGDPTPVLLSLPSRILVLPGPRVYGTRVAGAPAGGGHQVRARTTALTPRTPEEPRTPRADQAGSAQPGIPRSLGPRSPVAKKSAAELGRRALTRLARSQRTLKGKKPQHPALHDRTPGVHGEREEGLGPADARVWPQTYPVLRAPLLPLEDAPLPQPPLPGRAGSGREELRGRRDGLRAGFCSAPTGAGVTALRRRCSLARPPGRCPPPAAWPIALPGARRRSLF</sequence>
<accession>A0ACB0FFC8</accession>
<organism evidence="1 2">
    <name type="scientific">Rangifer tarandus platyrhynchus</name>
    <name type="common">Svalbard reindeer</name>
    <dbReference type="NCBI Taxonomy" id="3082113"/>
    <lineage>
        <taxon>Eukaryota</taxon>
        <taxon>Metazoa</taxon>
        <taxon>Chordata</taxon>
        <taxon>Craniata</taxon>
        <taxon>Vertebrata</taxon>
        <taxon>Euteleostomi</taxon>
        <taxon>Mammalia</taxon>
        <taxon>Eutheria</taxon>
        <taxon>Laurasiatheria</taxon>
        <taxon>Artiodactyla</taxon>
        <taxon>Ruminantia</taxon>
        <taxon>Pecora</taxon>
        <taxon>Cervidae</taxon>
        <taxon>Odocoileinae</taxon>
        <taxon>Rangifer</taxon>
    </lineage>
</organism>
<protein>
    <submittedName>
        <fullName evidence="1">Uncharacterized protein</fullName>
    </submittedName>
</protein>
<gene>
    <name evidence="1" type="ORF">MRATA1EN3_LOCUS22998</name>
</gene>